<dbReference type="AlphaFoldDB" id="A0A844GAA5"/>
<reference evidence="2 3" key="1">
    <citation type="submission" date="2019-08" db="EMBL/GenBank/DDBJ databases">
        <title>In-depth cultivation of the pig gut microbiome towards novel bacterial diversity and tailored functional studies.</title>
        <authorList>
            <person name="Wylensek D."/>
            <person name="Hitch T.C.A."/>
            <person name="Clavel T."/>
        </authorList>
    </citation>
    <scope>NUCLEOTIDE SEQUENCE [LARGE SCALE GENOMIC DNA]</scope>
    <source>
        <strain evidence="2 3">BBE-744-WT-12</strain>
    </source>
</reference>
<proteinExistence type="predicted"/>
<dbReference type="InterPro" id="IPR011040">
    <property type="entry name" value="Sialidase"/>
</dbReference>
<dbReference type="CDD" id="cd15482">
    <property type="entry name" value="Sialidase_non-viral"/>
    <property type="match status" value="1"/>
</dbReference>
<dbReference type="SUPFAM" id="SSF50939">
    <property type="entry name" value="Sialidases"/>
    <property type="match status" value="1"/>
</dbReference>
<organism evidence="2 3">
    <name type="scientific">Victivallis lenta</name>
    <dbReference type="NCBI Taxonomy" id="2606640"/>
    <lineage>
        <taxon>Bacteria</taxon>
        <taxon>Pseudomonadati</taxon>
        <taxon>Lentisphaerota</taxon>
        <taxon>Lentisphaeria</taxon>
        <taxon>Victivallales</taxon>
        <taxon>Victivallaceae</taxon>
        <taxon>Victivallis</taxon>
    </lineage>
</organism>
<dbReference type="EMBL" id="VUNS01000034">
    <property type="protein sequence ID" value="MST99328.1"/>
    <property type="molecule type" value="Genomic_DNA"/>
</dbReference>
<comment type="caution">
    <text evidence="2">The sequence shown here is derived from an EMBL/GenBank/DDBJ whole genome shotgun (WGS) entry which is preliminary data.</text>
</comment>
<keyword evidence="3" id="KW-1185">Reference proteome</keyword>
<evidence type="ECO:0000313" key="3">
    <source>
        <dbReference type="Proteomes" id="UP000435649"/>
    </source>
</evidence>
<dbReference type="Proteomes" id="UP000435649">
    <property type="component" value="Unassembled WGS sequence"/>
</dbReference>
<feature type="domain" description="Sialidase" evidence="1">
    <location>
        <begin position="195"/>
        <end position="337"/>
    </location>
</feature>
<dbReference type="PANTHER" id="PTHR43752:SF2">
    <property type="entry name" value="BNR_ASP-BOX REPEAT FAMILY PROTEIN"/>
    <property type="match status" value="1"/>
</dbReference>
<dbReference type="Pfam" id="PF13088">
    <property type="entry name" value="BNR_2"/>
    <property type="match status" value="1"/>
</dbReference>
<evidence type="ECO:0000313" key="2">
    <source>
        <dbReference type="EMBL" id="MST99328.1"/>
    </source>
</evidence>
<dbReference type="PANTHER" id="PTHR43752">
    <property type="entry name" value="BNR/ASP-BOX REPEAT FAMILY PROTEIN"/>
    <property type="match status" value="1"/>
</dbReference>
<evidence type="ECO:0000259" key="1">
    <source>
        <dbReference type="Pfam" id="PF13088"/>
    </source>
</evidence>
<sequence length="363" mass="39246">MCSRRINAVHEIVFEGSRPFGYFGWPTVAKLPDGTLAAAASGFRSSHICPFGRTVLWTSADEGRSWSGPVIVNDSPVDDRDAGLCALPDGSLLVTHFGSDTRIYYPAGAAMPDCADFRPVLDSWEDDIVSRHIGSFLRRRMPDGRFGKRIPVAASSPHGPSLLPDGSLIYIGTRFGVSKPDGTLEFKMDRFGGSGVVVLRSADDGDNWDELAEIPNPLPGTRFCESHALGLPDGRILCQLRLEGEEYFSVWQSESADGGRTWSPAARIAAGSPPHLLLHSSGMLVSSYGCRRDGCGQRVMLSSDGGRSWETDYILRDDGPTGDLGYPSTVELSDGSLFTVYYQQPVPGAQCALLASRWRLPGA</sequence>
<dbReference type="RefSeq" id="WP_154420525.1">
    <property type="nucleotide sequence ID" value="NZ_VUNS01000034.1"/>
</dbReference>
<accession>A0A844GAA5</accession>
<gene>
    <name evidence="2" type="ORF">FYJ85_20080</name>
</gene>
<dbReference type="Gene3D" id="2.120.10.10">
    <property type="match status" value="1"/>
</dbReference>
<dbReference type="InterPro" id="IPR036278">
    <property type="entry name" value="Sialidase_sf"/>
</dbReference>
<protein>
    <submittedName>
        <fullName evidence="2">Exo-alpha-sialidase</fullName>
    </submittedName>
</protein>
<name>A0A844GAA5_9BACT</name>